<dbReference type="RefSeq" id="WP_267677808.1">
    <property type="nucleotide sequence ID" value="NZ_CP113088.1"/>
</dbReference>
<proteinExistence type="predicted"/>
<dbReference type="KEGG" id="lnu:N7U66_06575"/>
<dbReference type="AlphaFoldDB" id="A0A9E8MX09"/>
<feature type="region of interest" description="Disordered" evidence="1">
    <location>
        <begin position="1"/>
        <end position="43"/>
    </location>
</feature>
<sequence>MKLRGVRDTDKDGVIDSEDLCPNDFGPGSMRGCPDNDGDGTPR</sequence>
<accession>A0A9E8MX09</accession>
<dbReference type="SUPFAM" id="SSF103647">
    <property type="entry name" value="TSP type-3 repeat"/>
    <property type="match status" value="1"/>
</dbReference>
<feature type="compositionally biased region" description="Basic and acidic residues" evidence="1">
    <location>
        <begin position="1"/>
        <end position="14"/>
    </location>
</feature>
<reference evidence="2" key="1">
    <citation type="submission" date="2022-11" db="EMBL/GenBank/DDBJ databases">
        <title>Lacinutrix neustonica HL-RS19T sp. nov., isolated from the surface microlayer sample of brackish Lake Shihwa.</title>
        <authorList>
            <person name="Choi J.Y."/>
            <person name="Hwang C.Y."/>
        </authorList>
    </citation>
    <scope>NUCLEOTIDE SEQUENCE</scope>
    <source>
        <strain evidence="2">HL-RS19</strain>
    </source>
</reference>
<dbReference type="Gene3D" id="4.10.1080.10">
    <property type="entry name" value="TSP type-3 repeat"/>
    <property type="match status" value="1"/>
</dbReference>
<gene>
    <name evidence="2" type="ORF">N7U66_06575</name>
</gene>
<evidence type="ECO:0008006" key="4">
    <source>
        <dbReference type="Google" id="ProtNLM"/>
    </source>
</evidence>
<name>A0A9E8MX09_9FLAO</name>
<evidence type="ECO:0000313" key="3">
    <source>
        <dbReference type="Proteomes" id="UP001164705"/>
    </source>
</evidence>
<evidence type="ECO:0000313" key="2">
    <source>
        <dbReference type="EMBL" id="WAC03232.1"/>
    </source>
</evidence>
<dbReference type="GO" id="GO:0005509">
    <property type="term" value="F:calcium ion binding"/>
    <property type="evidence" value="ECO:0007669"/>
    <property type="project" value="InterPro"/>
</dbReference>
<protein>
    <recommendedName>
        <fullName evidence="4">Thrombospondin type 3 repeat-containing protein</fullName>
    </recommendedName>
</protein>
<organism evidence="2 3">
    <name type="scientific">Lacinutrix neustonica</name>
    <dbReference type="NCBI Taxonomy" id="2980107"/>
    <lineage>
        <taxon>Bacteria</taxon>
        <taxon>Pseudomonadati</taxon>
        <taxon>Bacteroidota</taxon>
        <taxon>Flavobacteriia</taxon>
        <taxon>Flavobacteriales</taxon>
        <taxon>Flavobacteriaceae</taxon>
        <taxon>Lacinutrix</taxon>
    </lineage>
</organism>
<dbReference type="EMBL" id="CP113088">
    <property type="protein sequence ID" value="WAC03232.1"/>
    <property type="molecule type" value="Genomic_DNA"/>
</dbReference>
<dbReference type="Proteomes" id="UP001164705">
    <property type="component" value="Chromosome"/>
</dbReference>
<keyword evidence="3" id="KW-1185">Reference proteome</keyword>
<dbReference type="InterPro" id="IPR028974">
    <property type="entry name" value="TSP_type-3_rpt"/>
</dbReference>
<evidence type="ECO:0000256" key="1">
    <source>
        <dbReference type="SAM" id="MobiDB-lite"/>
    </source>
</evidence>